<evidence type="ECO:0000256" key="10">
    <source>
        <dbReference type="ARBA" id="ARBA00022737"/>
    </source>
</evidence>
<evidence type="ECO:0000256" key="7">
    <source>
        <dbReference type="ARBA" id="ARBA00022553"/>
    </source>
</evidence>
<evidence type="ECO:0000313" key="28">
    <source>
        <dbReference type="Proteomes" id="UP000265180"/>
    </source>
</evidence>
<evidence type="ECO:0000256" key="9">
    <source>
        <dbReference type="ARBA" id="ARBA00022723"/>
    </source>
</evidence>
<evidence type="ECO:0000313" key="27">
    <source>
        <dbReference type="Ensembl" id="ENSORLP00020026454.1"/>
    </source>
</evidence>
<dbReference type="Gene3D" id="2.60.200.40">
    <property type="match status" value="1"/>
</dbReference>
<comment type="catalytic activity">
    <reaction evidence="18">
        <text>1,2-di-(9Z-octadecenoyl)-sn-glycerol + ATP = 1,2-di-(9Z-octadecenoyl)-sn-glycero-3-phosphate + ADP + H(+)</text>
        <dbReference type="Rhea" id="RHEA:40327"/>
        <dbReference type="ChEBI" id="CHEBI:15378"/>
        <dbReference type="ChEBI" id="CHEBI:30616"/>
        <dbReference type="ChEBI" id="CHEBI:52333"/>
        <dbReference type="ChEBI" id="CHEBI:74546"/>
        <dbReference type="ChEBI" id="CHEBI:456216"/>
    </reaction>
    <physiologicalReaction direction="left-to-right" evidence="18">
        <dbReference type="Rhea" id="RHEA:40328"/>
    </physiologicalReaction>
</comment>
<evidence type="ECO:0000259" key="24">
    <source>
        <dbReference type="PROSITE" id="PS50081"/>
    </source>
</evidence>
<dbReference type="InterPro" id="IPR001206">
    <property type="entry name" value="Diacylglycerol_kinase_cat_dom"/>
</dbReference>
<evidence type="ECO:0000256" key="17">
    <source>
        <dbReference type="ARBA" id="ARBA00023136"/>
    </source>
</evidence>
<dbReference type="InterPro" id="IPR001660">
    <property type="entry name" value="SAM"/>
</dbReference>
<dbReference type="SMART" id="SM00454">
    <property type="entry name" value="SAM"/>
    <property type="match status" value="1"/>
</dbReference>
<dbReference type="Pfam" id="PF00609">
    <property type="entry name" value="DAGK_acc"/>
    <property type="match status" value="1"/>
</dbReference>
<feature type="compositionally biased region" description="Basic and acidic residues" evidence="22">
    <location>
        <begin position="18"/>
        <end position="28"/>
    </location>
</feature>
<reference evidence="27" key="4">
    <citation type="submission" date="2025-09" db="UniProtKB">
        <authorList>
            <consortium name="Ensembl"/>
        </authorList>
    </citation>
    <scope>IDENTIFICATION</scope>
    <source>
        <strain evidence="27">HNI</strain>
    </source>
</reference>
<comment type="pathway">
    <text evidence="3">Lipid metabolism; glycerolipid metabolism.</text>
</comment>
<sequence>MEDVYSYGRSPAWEELEPEKGPAAEIHTHAAGAVTGTGAVDESSDSEPEQDGPQKLIRKVSTSGQIRSKTSIKEGLLLKQTSSFQRWKKRYFKLRGRTLYYAKDAKSLIFDEVDLSDASVAESSTKNVNNSFTVITPFRRLILCAENRKEMEDWISSLKSVQSREHYETAQFNVEHFSGMHNWYACSHARPTFCNVCKDSLSGVTSHGLSCEVCKFKAHKRCAVRATNNCKWTTLASIGKDIIEDEDGVAMPHQWLEGNLPVSAKCAVCEKTCGSVLKLQDWRCLWCKAMVHTACMDVYPRKCPLGQCKVSIIPPTALNSIDSDGFWKATCPPSCASPLLVFVNSKSGDNQGVKFLRRFKQLLNPAQVFDLVNGGPHLGLRLFQKFDNFRILVCGGDGSVGWVLSEIDKLNLHKQCQLGVLPLGTGNDLARVLGWGPSCDDDTQLPQILEKLERASTKMLDRWSIMTYEIKIPPKHHCPTMPEGADGCQFHISAYEDSVAALLTKILNSQRHSVAISSAKILCETVKEMVTKVGRAYEERAENTDDCDSMSVKCAILNEKLESLLQTLDSDSKPLSLPSLATPPIVEEEQDEEEEVSEESFTELKEKLEEEETEKGGDHREPPLQLYKSREQLMLRANSLKKAVRQIIEQAVRVVDEQNALTEDTELPSPLEFQKDSEEENRDSEKEEDTKELEAVSSARSPCSPTERRVNCSTQSYSSFTITPFTTSKENLPVLNTRIICPGLRAGLAASIAGSSIISKMLLANIDPFGATSFIDPDLDALEGYMEKCVMNNYFGIGLDAKISLEFNNKREEHPEKCRSRTKNMMWYGVLGTKELLQRTYKNLEQKVQLECDGQYIPLPSLQGIAVLNIPSYAGGTNFWGGTKEDDIFCAPSFDDKILEVVAVFGSMQMAMSRVIKLQHHRIAQCRTVKITILGDEGVPIQVDGEAWVQPPGVIKIQHKNRAQMLTRDRAFENTLKSWEDKLKYDKPPLRPHLYSQQSVDLATEEEATLVQGCARAAEELITRICEAAKTNGLLEQELAHAVNAASHAINKTHPKFPESLTRNTAIEVSSTVKALHNETESLLLGRVSLQLDPPEEEQLSNALQSVEVELGKLGDVPWLYYILQPNDEEDPSLGYGKRNSRSSVFRIVPKFKKEKAAKRTSPQSVERWSTEEVGIWLEQMSLGEYRDIFSRHDIRGSELLHLERRDLKDLGISKVGHMKRILQGTKELAKASMVDL</sequence>
<keyword evidence="12" id="KW-0863">Zinc-finger</keyword>
<keyword evidence="7" id="KW-0597">Phosphoprotein</keyword>
<dbReference type="FunFam" id="2.30.29.30:FF:000060">
    <property type="entry name" value="Diacylglycerol kinase"/>
    <property type="match status" value="1"/>
</dbReference>
<dbReference type="InterPro" id="IPR047480">
    <property type="entry name" value="C1_DGKeta_rpt2"/>
</dbReference>
<dbReference type="CDD" id="cd09507">
    <property type="entry name" value="SAM_DGK-delta-eta"/>
    <property type="match status" value="1"/>
</dbReference>
<dbReference type="InterPro" id="IPR013761">
    <property type="entry name" value="SAM/pointed_sf"/>
</dbReference>
<keyword evidence="15 21" id="KW-0067">ATP-binding</keyword>
<dbReference type="PROSITE" id="PS00479">
    <property type="entry name" value="ZF_DAG_PE_1"/>
    <property type="match status" value="1"/>
</dbReference>
<evidence type="ECO:0000256" key="8">
    <source>
        <dbReference type="ARBA" id="ARBA00022679"/>
    </source>
</evidence>
<dbReference type="InterPro" id="IPR046349">
    <property type="entry name" value="C1-like_sf"/>
</dbReference>
<evidence type="ECO:0000259" key="26">
    <source>
        <dbReference type="PROSITE" id="PS50146"/>
    </source>
</evidence>
<dbReference type="FunFam" id="2.60.200.40:FF:000001">
    <property type="entry name" value="Diacylglycerol kinase"/>
    <property type="match status" value="1"/>
</dbReference>
<protein>
    <recommendedName>
        <fullName evidence="21">Diacylglycerol kinase</fullName>
        <shortName evidence="21">DAG kinase</shortName>
        <ecNumber evidence="21">2.7.1.107</ecNumber>
    </recommendedName>
</protein>
<feature type="compositionally biased region" description="Basic and acidic residues" evidence="22">
    <location>
        <begin position="683"/>
        <end position="694"/>
    </location>
</feature>
<dbReference type="PANTHER" id="PTHR11255:SF37">
    <property type="entry name" value="DIACYLGLYCEROL KINASE ETA"/>
    <property type="match status" value="1"/>
</dbReference>
<dbReference type="Gene3D" id="1.10.150.50">
    <property type="entry name" value="Transcription Factor, Ets-1"/>
    <property type="match status" value="1"/>
</dbReference>
<dbReference type="SMART" id="SM00046">
    <property type="entry name" value="DAGKc"/>
    <property type="match status" value="1"/>
</dbReference>
<dbReference type="CDD" id="cd13274">
    <property type="entry name" value="PH_DGK_type2"/>
    <property type="match status" value="1"/>
</dbReference>
<dbReference type="Pfam" id="PF22944">
    <property type="entry name" value="DGKD_4H"/>
    <property type="match status" value="1"/>
</dbReference>
<evidence type="ECO:0000256" key="3">
    <source>
        <dbReference type="ARBA" id="ARBA00005175"/>
    </source>
</evidence>
<dbReference type="InterPro" id="IPR016064">
    <property type="entry name" value="NAD/diacylglycerol_kinase_sf"/>
</dbReference>
<evidence type="ECO:0000256" key="2">
    <source>
        <dbReference type="ARBA" id="ARBA00004496"/>
    </source>
</evidence>
<keyword evidence="17" id="KW-0472">Membrane</keyword>
<dbReference type="SUPFAM" id="SSF50729">
    <property type="entry name" value="PH domain-like"/>
    <property type="match status" value="1"/>
</dbReference>
<dbReference type="FunFam" id="1.10.150.50:FF:000021">
    <property type="entry name" value="Diacylglycerol kinase"/>
    <property type="match status" value="1"/>
</dbReference>
<dbReference type="FunFam" id="3.30.60.20:FF:000029">
    <property type="entry name" value="Diacylglycerol kinase"/>
    <property type="match status" value="1"/>
</dbReference>
<dbReference type="Pfam" id="PF00781">
    <property type="entry name" value="DAGK_cat"/>
    <property type="match status" value="1"/>
</dbReference>
<dbReference type="InterPro" id="IPR054474">
    <property type="entry name" value="DGKD_4H"/>
</dbReference>
<dbReference type="InterPro" id="IPR037607">
    <property type="entry name" value="DGK"/>
</dbReference>
<comment type="subcellular location">
    <subcellularLocation>
        <location evidence="1">Cell membrane</location>
    </subcellularLocation>
    <subcellularLocation>
        <location evidence="2">Cytoplasm</location>
    </subcellularLocation>
</comment>
<dbReference type="PROSITE" id="PS50081">
    <property type="entry name" value="ZF_DAG_PE_2"/>
    <property type="match status" value="2"/>
</dbReference>
<feature type="compositionally biased region" description="Acidic residues" evidence="22">
    <location>
        <begin position="586"/>
        <end position="601"/>
    </location>
</feature>
<dbReference type="CDD" id="cd20894">
    <property type="entry name" value="C1_DGKeta_rpt2"/>
    <property type="match status" value="1"/>
</dbReference>
<evidence type="ECO:0000259" key="25">
    <source>
        <dbReference type="PROSITE" id="PS50105"/>
    </source>
</evidence>
<keyword evidence="9" id="KW-0479">Metal-binding</keyword>
<evidence type="ECO:0000256" key="12">
    <source>
        <dbReference type="ARBA" id="ARBA00022771"/>
    </source>
</evidence>
<reference evidence="27" key="3">
    <citation type="submission" date="2025-08" db="UniProtKB">
        <authorList>
            <consortium name="Ensembl"/>
        </authorList>
    </citation>
    <scope>IDENTIFICATION</scope>
    <source>
        <strain evidence="27">HNI</strain>
    </source>
</reference>
<reference evidence="27 28" key="2">
    <citation type="submission" date="2017-04" db="EMBL/GenBank/DDBJ databases">
        <title>CpG methylation of centromeres and impact of large insertions on vertebrate speciation.</title>
        <authorList>
            <person name="Ichikawa K."/>
            <person name="Yoshimura J."/>
            <person name="Morishita S."/>
        </authorList>
    </citation>
    <scope>NUCLEOTIDE SEQUENCE</scope>
    <source>
        <strain evidence="27 28">HNI</strain>
    </source>
</reference>
<feature type="compositionally biased region" description="Basic and acidic residues" evidence="22">
    <location>
        <begin position="602"/>
        <end position="625"/>
    </location>
</feature>
<evidence type="ECO:0000256" key="18">
    <source>
        <dbReference type="ARBA" id="ARBA00023371"/>
    </source>
</evidence>
<dbReference type="GO" id="GO:0005886">
    <property type="term" value="C:plasma membrane"/>
    <property type="evidence" value="ECO:0007669"/>
    <property type="project" value="UniProtKB-SubCell"/>
</dbReference>
<dbReference type="Gene3D" id="2.30.29.30">
    <property type="entry name" value="Pleckstrin-homology domain (PH domain)/Phosphotyrosine-binding domain (PTB)"/>
    <property type="match status" value="1"/>
</dbReference>
<feature type="domain" description="PH" evidence="23">
    <location>
        <begin position="70"/>
        <end position="163"/>
    </location>
</feature>
<keyword evidence="13 21" id="KW-0418">Kinase</keyword>
<evidence type="ECO:0000256" key="11">
    <source>
        <dbReference type="ARBA" id="ARBA00022741"/>
    </source>
</evidence>
<evidence type="ECO:0000259" key="23">
    <source>
        <dbReference type="PROSITE" id="PS50003"/>
    </source>
</evidence>
<reference key="1">
    <citation type="journal article" date="2007" name="Nature">
        <title>The medaka draft genome and insights into vertebrate genome evolution.</title>
        <authorList>
            <person name="Kasahara M."/>
            <person name="Naruse K."/>
            <person name="Sasaki S."/>
            <person name="Nakatani Y."/>
            <person name="Qu W."/>
            <person name="Ahsan B."/>
            <person name="Yamada T."/>
            <person name="Nagayasu Y."/>
            <person name="Doi K."/>
            <person name="Kasai Y."/>
            <person name="Jindo T."/>
            <person name="Kobayashi D."/>
            <person name="Shimada A."/>
            <person name="Toyoda A."/>
            <person name="Kuroki Y."/>
            <person name="Fujiyama A."/>
            <person name="Sasaki T."/>
            <person name="Shimizu A."/>
            <person name="Asakawa S."/>
            <person name="Shimizu N."/>
            <person name="Hashimoto S."/>
            <person name="Yang J."/>
            <person name="Lee Y."/>
            <person name="Matsushima K."/>
            <person name="Sugano S."/>
            <person name="Sakaizumi M."/>
            <person name="Narita T."/>
            <person name="Ohishi K."/>
            <person name="Haga S."/>
            <person name="Ohta F."/>
            <person name="Nomoto H."/>
            <person name="Nogata K."/>
            <person name="Morishita T."/>
            <person name="Endo T."/>
            <person name="Shin-I T."/>
            <person name="Takeda H."/>
            <person name="Morishita S."/>
            <person name="Kohara Y."/>
        </authorList>
    </citation>
    <scope>NUCLEOTIDE SEQUENCE [LARGE SCALE GENOMIC DNA]</scope>
    <source>
        <strain>Hd-rR</strain>
    </source>
</reference>
<dbReference type="GO" id="GO:0046486">
    <property type="term" value="P:glycerolipid metabolic process"/>
    <property type="evidence" value="ECO:0007669"/>
    <property type="project" value="UniProtKB-UniPathway"/>
</dbReference>
<dbReference type="GO" id="GO:0005524">
    <property type="term" value="F:ATP binding"/>
    <property type="evidence" value="ECO:0007669"/>
    <property type="project" value="UniProtKB-KW"/>
</dbReference>
<dbReference type="AlphaFoldDB" id="A0A3P9M0I9"/>
<dbReference type="GO" id="GO:0008270">
    <property type="term" value="F:zinc ion binding"/>
    <property type="evidence" value="ECO:0007669"/>
    <property type="project" value="UniProtKB-KW"/>
</dbReference>
<dbReference type="Pfam" id="PF07647">
    <property type="entry name" value="SAM_2"/>
    <property type="match status" value="1"/>
</dbReference>
<evidence type="ECO:0000256" key="14">
    <source>
        <dbReference type="ARBA" id="ARBA00022833"/>
    </source>
</evidence>
<evidence type="ECO:0000256" key="1">
    <source>
        <dbReference type="ARBA" id="ARBA00004236"/>
    </source>
</evidence>
<dbReference type="Gene3D" id="3.30.60.20">
    <property type="match status" value="2"/>
</dbReference>
<evidence type="ECO:0000256" key="19">
    <source>
        <dbReference type="ARBA" id="ARBA00023411"/>
    </source>
</evidence>
<dbReference type="GO" id="GO:0004143">
    <property type="term" value="F:ATP-dependent diacylglycerol kinase activity"/>
    <property type="evidence" value="ECO:0007669"/>
    <property type="project" value="UniProtKB-EC"/>
</dbReference>
<dbReference type="PROSITE" id="PS50003">
    <property type="entry name" value="PH_DOMAIN"/>
    <property type="match status" value="1"/>
</dbReference>
<evidence type="ECO:0000256" key="22">
    <source>
        <dbReference type="SAM" id="MobiDB-lite"/>
    </source>
</evidence>
<dbReference type="PROSITE" id="PS50105">
    <property type="entry name" value="SAM_DOMAIN"/>
    <property type="match status" value="1"/>
</dbReference>
<keyword evidence="6" id="KW-0963">Cytoplasm</keyword>
<dbReference type="SMART" id="SM00045">
    <property type="entry name" value="DAGKa"/>
    <property type="match status" value="1"/>
</dbReference>
<dbReference type="InterPro" id="IPR017438">
    <property type="entry name" value="ATP-NAD_kinase_N"/>
</dbReference>
<keyword evidence="5" id="KW-1003">Cell membrane</keyword>
<comment type="pathway">
    <text evidence="20">Glycerolipid metabolism.</text>
</comment>
<dbReference type="Pfam" id="PF00130">
    <property type="entry name" value="C1_1"/>
    <property type="match status" value="2"/>
</dbReference>
<feature type="region of interest" description="Disordered" evidence="22">
    <location>
        <begin position="572"/>
        <end position="625"/>
    </location>
</feature>
<dbReference type="SMART" id="SM00109">
    <property type="entry name" value="C1"/>
    <property type="match status" value="2"/>
</dbReference>
<evidence type="ECO:0000256" key="16">
    <source>
        <dbReference type="ARBA" id="ARBA00023098"/>
    </source>
</evidence>
<name>A0A3P9M0I9_ORYLA</name>
<dbReference type="EC" id="2.7.1.107" evidence="21"/>
<evidence type="ECO:0000256" key="4">
    <source>
        <dbReference type="ARBA" id="ARBA00009280"/>
    </source>
</evidence>
<dbReference type="FunFam" id="3.30.60.20:FF:000002">
    <property type="entry name" value="Diacylglycerol kinase"/>
    <property type="match status" value="1"/>
</dbReference>
<dbReference type="SMART" id="SM00233">
    <property type="entry name" value="PH"/>
    <property type="match status" value="1"/>
</dbReference>
<keyword evidence="8 21" id="KW-0808">Transferase</keyword>
<dbReference type="Pfam" id="PF00169">
    <property type="entry name" value="PH"/>
    <property type="match status" value="1"/>
</dbReference>
<dbReference type="PROSITE" id="PS50146">
    <property type="entry name" value="DAGK"/>
    <property type="match status" value="1"/>
</dbReference>
<dbReference type="GO" id="GO:0007200">
    <property type="term" value="P:phospholipase C-activating G protein-coupled receptor signaling pathway"/>
    <property type="evidence" value="ECO:0007669"/>
    <property type="project" value="InterPro"/>
</dbReference>
<dbReference type="SUPFAM" id="SSF111331">
    <property type="entry name" value="NAD kinase/diacylglycerol kinase-like"/>
    <property type="match status" value="1"/>
</dbReference>
<comment type="similarity">
    <text evidence="4 21">Belongs to the eukaryotic diacylglycerol kinase family.</text>
</comment>
<keyword evidence="11 21" id="KW-0547">Nucleotide-binding</keyword>
<feature type="domain" description="DAGKc" evidence="26">
    <location>
        <begin position="334"/>
        <end position="469"/>
    </location>
</feature>
<evidence type="ECO:0000256" key="5">
    <source>
        <dbReference type="ARBA" id="ARBA00022475"/>
    </source>
</evidence>
<feature type="domain" description="Phorbol-ester/DAG-type" evidence="24">
    <location>
        <begin position="252"/>
        <end position="303"/>
    </location>
</feature>
<feature type="region of interest" description="Disordered" evidence="22">
    <location>
        <begin position="1"/>
        <end position="63"/>
    </location>
</feature>
<keyword evidence="16" id="KW-0443">Lipid metabolism</keyword>
<dbReference type="InterPro" id="IPR000756">
    <property type="entry name" value="Diacylglycerol_kin_accessory"/>
</dbReference>
<dbReference type="InterPro" id="IPR011993">
    <property type="entry name" value="PH-like_dom_sf"/>
</dbReference>
<dbReference type="SUPFAM" id="SSF47769">
    <property type="entry name" value="SAM/Pointed domain"/>
    <property type="match status" value="1"/>
</dbReference>
<dbReference type="InterPro" id="IPR001849">
    <property type="entry name" value="PH_domain"/>
</dbReference>
<dbReference type="PANTHER" id="PTHR11255">
    <property type="entry name" value="DIACYLGLYCEROL KINASE"/>
    <property type="match status" value="1"/>
</dbReference>
<dbReference type="Gene3D" id="3.40.50.10330">
    <property type="entry name" value="Probable inorganic polyphosphate/atp-NAD kinase, domain 1"/>
    <property type="match status" value="1"/>
</dbReference>
<dbReference type="GO" id="GO:0005737">
    <property type="term" value="C:cytoplasm"/>
    <property type="evidence" value="ECO:0007669"/>
    <property type="project" value="UniProtKB-SubCell"/>
</dbReference>
<feature type="region of interest" description="Disordered" evidence="22">
    <location>
        <begin position="659"/>
        <end position="707"/>
    </location>
</feature>
<evidence type="ECO:0000256" key="20">
    <source>
        <dbReference type="ARBA" id="ARBA00060536"/>
    </source>
</evidence>
<dbReference type="SUPFAM" id="SSF57889">
    <property type="entry name" value="Cysteine-rich domain"/>
    <property type="match status" value="2"/>
</dbReference>
<evidence type="ECO:0000256" key="13">
    <source>
        <dbReference type="ARBA" id="ARBA00022777"/>
    </source>
</evidence>
<dbReference type="CDD" id="cd20848">
    <property type="entry name" value="C1_DGKeta_rpt1"/>
    <property type="match status" value="1"/>
</dbReference>
<feature type="domain" description="Phorbol-ester/DAG-type" evidence="24">
    <location>
        <begin position="180"/>
        <end position="230"/>
    </location>
</feature>
<evidence type="ECO:0000256" key="6">
    <source>
        <dbReference type="ARBA" id="ARBA00022490"/>
    </source>
</evidence>
<dbReference type="InterPro" id="IPR002219">
    <property type="entry name" value="PKC_DAG/PE"/>
</dbReference>
<accession>A0A3P9M0I9</accession>
<dbReference type="UniPathway" id="UPA00230"/>
<organism evidence="27 28">
    <name type="scientific">Oryzias latipes</name>
    <name type="common">Japanese rice fish</name>
    <name type="synonym">Japanese killifish</name>
    <dbReference type="NCBI Taxonomy" id="8090"/>
    <lineage>
        <taxon>Eukaryota</taxon>
        <taxon>Metazoa</taxon>
        <taxon>Chordata</taxon>
        <taxon>Craniata</taxon>
        <taxon>Vertebrata</taxon>
        <taxon>Euteleostomi</taxon>
        <taxon>Actinopterygii</taxon>
        <taxon>Neopterygii</taxon>
        <taxon>Teleostei</taxon>
        <taxon>Neoteleostei</taxon>
        <taxon>Acanthomorphata</taxon>
        <taxon>Ovalentaria</taxon>
        <taxon>Atherinomorphae</taxon>
        <taxon>Beloniformes</taxon>
        <taxon>Adrianichthyidae</taxon>
        <taxon>Oryziinae</taxon>
        <taxon>Oryzias</taxon>
    </lineage>
</organism>
<feature type="domain" description="SAM" evidence="25">
    <location>
        <begin position="1169"/>
        <end position="1232"/>
    </location>
</feature>
<dbReference type="Proteomes" id="UP000265180">
    <property type="component" value="Chromosome 21"/>
</dbReference>
<evidence type="ECO:0000256" key="15">
    <source>
        <dbReference type="ARBA" id="ARBA00022840"/>
    </source>
</evidence>
<dbReference type="FunFam" id="3.40.50.10330:FF:000001">
    <property type="entry name" value="Diacylglycerol kinase"/>
    <property type="match status" value="1"/>
</dbReference>
<dbReference type="Ensembl" id="ENSORLT00020001865.1">
    <property type="protein sequence ID" value="ENSORLP00020026454.1"/>
    <property type="gene ID" value="ENSORLG00020009050.1"/>
</dbReference>
<comment type="catalytic activity">
    <reaction evidence="19">
        <text>a 1,2-diacyl-sn-glycerol + ATP = a 1,2-diacyl-sn-glycero-3-phosphate + ADP + H(+)</text>
        <dbReference type="Rhea" id="RHEA:10272"/>
        <dbReference type="ChEBI" id="CHEBI:15378"/>
        <dbReference type="ChEBI" id="CHEBI:17815"/>
        <dbReference type="ChEBI" id="CHEBI:30616"/>
        <dbReference type="ChEBI" id="CHEBI:58608"/>
        <dbReference type="ChEBI" id="CHEBI:456216"/>
        <dbReference type="EC" id="2.7.1.107"/>
    </reaction>
    <physiologicalReaction direction="left-to-right" evidence="19">
        <dbReference type="Rhea" id="RHEA:10273"/>
    </physiologicalReaction>
</comment>
<proteinExistence type="inferred from homology"/>
<evidence type="ECO:0000256" key="21">
    <source>
        <dbReference type="RuleBase" id="RU361128"/>
    </source>
</evidence>
<keyword evidence="14" id="KW-0862">Zinc</keyword>
<feature type="compositionally biased region" description="Low complexity" evidence="22">
    <location>
        <begin position="29"/>
        <end position="40"/>
    </location>
</feature>
<keyword evidence="10" id="KW-0677">Repeat</keyword>